<dbReference type="Proteomes" id="UP001140453">
    <property type="component" value="Unassembled WGS sequence"/>
</dbReference>
<reference evidence="2" key="1">
    <citation type="submission" date="2022-10" db="EMBL/GenBank/DDBJ databases">
        <title>Tapping the CABI collections for fungal endophytes: first genome assemblies for Collariella, Neodidymelliopsis, Ascochyta clinopodiicola, Didymella pomorum, Didymosphaeria variabile, Neocosmospora piperis and Neocucurbitaria cava.</title>
        <authorList>
            <person name="Hill R."/>
        </authorList>
    </citation>
    <scope>NUCLEOTIDE SEQUENCE</scope>
    <source>
        <strain evidence="2">IMI 355082</strain>
    </source>
</reference>
<comment type="caution">
    <text evidence="2">The sequence shown here is derived from an EMBL/GenBank/DDBJ whole genome shotgun (WGS) entry which is preliminary data.</text>
</comment>
<dbReference type="OrthoDB" id="783096at2759"/>
<dbReference type="SUPFAM" id="SSF56300">
    <property type="entry name" value="Metallo-dependent phosphatases"/>
    <property type="match status" value="1"/>
</dbReference>
<dbReference type="GO" id="GO:0016788">
    <property type="term" value="F:hydrolase activity, acting on ester bonds"/>
    <property type="evidence" value="ECO:0007669"/>
    <property type="project" value="TreeGrafter"/>
</dbReference>
<dbReference type="AlphaFoldDB" id="A0A9W8YUQ4"/>
<evidence type="ECO:0000259" key="1">
    <source>
        <dbReference type="Pfam" id="PF00149"/>
    </source>
</evidence>
<dbReference type="EMBL" id="JAPEVB010000003">
    <property type="protein sequence ID" value="KAJ4391936.1"/>
    <property type="molecule type" value="Genomic_DNA"/>
</dbReference>
<gene>
    <name evidence="2" type="ORF">N0V93_005556</name>
</gene>
<keyword evidence="3" id="KW-1185">Reference proteome</keyword>
<dbReference type="InterPro" id="IPR004843">
    <property type="entry name" value="Calcineurin-like_PHP"/>
</dbReference>
<dbReference type="GO" id="GO:0005737">
    <property type="term" value="C:cytoplasm"/>
    <property type="evidence" value="ECO:0007669"/>
    <property type="project" value="TreeGrafter"/>
</dbReference>
<dbReference type="Gene3D" id="3.60.21.10">
    <property type="match status" value="1"/>
</dbReference>
<dbReference type="Pfam" id="PF00149">
    <property type="entry name" value="Metallophos"/>
    <property type="match status" value="1"/>
</dbReference>
<organism evidence="2 3">
    <name type="scientific">Gnomoniopsis smithogilvyi</name>
    <dbReference type="NCBI Taxonomy" id="1191159"/>
    <lineage>
        <taxon>Eukaryota</taxon>
        <taxon>Fungi</taxon>
        <taxon>Dikarya</taxon>
        <taxon>Ascomycota</taxon>
        <taxon>Pezizomycotina</taxon>
        <taxon>Sordariomycetes</taxon>
        <taxon>Sordariomycetidae</taxon>
        <taxon>Diaporthales</taxon>
        <taxon>Gnomoniaceae</taxon>
        <taxon>Gnomoniopsis</taxon>
    </lineage>
</organism>
<name>A0A9W8YUQ4_9PEZI</name>
<proteinExistence type="predicted"/>
<sequence>MQTGPRILKRLTMKQTMGIHQRSQCFFVAITTTAFLFSFAVLLSLTHPDDAPLLSYFPDTTFDNHPELELNESQIFTLAIFSDLHYGEEEHGWGIDQDIKSTRVMNSVLDLEHSIDLVVLNGDLITGENTFKVNSSEYLDQIVAPLVDRSIPWASTYGNHDSKFNLSRESIYQAEKRYPLSYTQKMNAHLPGVTNYYLLVQGSNGRPAAVLWFFDSRGGASYQRDPSNQDDIPNWVADETAAWYKASRAQLRSQYGLLPSIAFVHIPPHPFLAAQDAGLDVGRFPGINDDVPLAIQGEGHNDDAFVDSILEDSLLNSIYVGHDHGDAWCATWPNPSRTSSRVSGHTRAKKAGPILCFSRHTGYGGYGTWDRGARIVQLSFQNVDDDNALNGSGEMRVDTWVRMENGGIITRVTLNETYGTDVYAEQKP</sequence>
<dbReference type="PANTHER" id="PTHR32440:SF11">
    <property type="entry name" value="METALLOPHOSPHOESTERASE DOMAIN-CONTAINING PROTEIN"/>
    <property type="match status" value="1"/>
</dbReference>
<dbReference type="CDD" id="cd07383">
    <property type="entry name" value="MPP_Dcr2"/>
    <property type="match status" value="1"/>
</dbReference>
<dbReference type="InterPro" id="IPR029052">
    <property type="entry name" value="Metallo-depent_PP-like"/>
</dbReference>
<protein>
    <recommendedName>
        <fullName evidence="1">Calcineurin-like phosphoesterase domain-containing protein</fullName>
    </recommendedName>
</protein>
<dbReference type="PANTHER" id="PTHR32440">
    <property type="entry name" value="PHOSPHATASE DCR2-RELATED-RELATED"/>
    <property type="match status" value="1"/>
</dbReference>
<evidence type="ECO:0000313" key="3">
    <source>
        <dbReference type="Proteomes" id="UP001140453"/>
    </source>
</evidence>
<accession>A0A9W8YUQ4</accession>
<evidence type="ECO:0000313" key="2">
    <source>
        <dbReference type="EMBL" id="KAJ4391936.1"/>
    </source>
</evidence>
<feature type="domain" description="Calcineurin-like phosphoesterase" evidence="1">
    <location>
        <begin position="77"/>
        <end position="324"/>
    </location>
</feature>